<comment type="similarity">
    <text evidence="7">Belongs to the glycosyl hydrolase 18 family.</text>
</comment>
<dbReference type="SMART" id="SM00636">
    <property type="entry name" value="Glyco_18"/>
    <property type="match status" value="1"/>
</dbReference>
<keyword evidence="5 6" id="KW-0326">Glycosidase</keyword>
<accession>A0A1T3DF32</accession>
<evidence type="ECO:0000259" key="8">
    <source>
        <dbReference type="PROSITE" id="PS51910"/>
    </source>
</evidence>
<name>A0A1T3DF32_9FLAO</name>
<protein>
    <recommendedName>
        <fullName evidence="2">chitinase</fullName>
        <ecNumber evidence="2">3.2.1.14</ecNumber>
    </recommendedName>
</protein>
<dbReference type="SUPFAM" id="SSF54556">
    <property type="entry name" value="Chitinase insertion domain"/>
    <property type="match status" value="1"/>
</dbReference>
<dbReference type="EMBL" id="MAHS01000003">
    <property type="protein sequence ID" value="OPB51876.1"/>
    <property type="molecule type" value="Genomic_DNA"/>
</dbReference>
<dbReference type="RefSeq" id="WP_078412829.1">
    <property type="nucleotide sequence ID" value="NZ_BQKS01000012.1"/>
</dbReference>
<keyword evidence="4" id="KW-0146">Chitin degradation</keyword>
<dbReference type="Gene3D" id="3.20.20.80">
    <property type="entry name" value="Glycosidases"/>
    <property type="match status" value="1"/>
</dbReference>
<evidence type="ECO:0000256" key="4">
    <source>
        <dbReference type="ARBA" id="ARBA00023024"/>
    </source>
</evidence>
<keyword evidence="4" id="KW-0624">Polysaccharide degradation</keyword>
<evidence type="ECO:0000313" key="9">
    <source>
        <dbReference type="EMBL" id="AQX51150.1"/>
    </source>
</evidence>
<keyword evidence="4" id="KW-0119">Carbohydrate metabolism</keyword>
<dbReference type="GO" id="GO:0008843">
    <property type="term" value="F:endochitinase activity"/>
    <property type="evidence" value="ECO:0007669"/>
    <property type="project" value="UniProtKB-EC"/>
</dbReference>
<dbReference type="GO" id="GO:0005975">
    <property type="term" value="P:carbohydrate metabolic process"/>
    <property type="evidence" value="ECO:0007669"/>
    <property type="project" value="InterPro"/>
</dbReference>
<dbReference type="AlphaFoldDB" id="A0A1T3DF32"/>
<dbReference type="PANTHER" id="PTHR11177">
    <property type="entry name" value="CHITINASE"/>
    <property type="match status" value="1"/>
</dbReference>
<dbReference type="GO" id="GO:0008061">
    <property type="term" value="F:chitin binding"/>
    <property type="evidence" value="ECO:0007669"/>
    <property type="project" value="InterPro"/>
</dbReference>
<dbReference type="SUPFAM" id="SSF51445">
    <property type="entry name" value="(Trans)glycosidases"/>
    <property type="match status" value="1"/>
</dbReference>
<dbReference type="Gene3D" id="3.10.50.10">
    <property type="match status" value="1"/>
</dbReference>
<dbReference type="PANTHER" id="PTHR11177:SF317">
    <property type="entry name" value="CHITINASE 12-RELATED"/>
    <property type="match status" value="1"/>
</dbReference>
<dbReference type="InterPro" id="IPR011583">
    <property type="entry name" value="Chitinase_II/V-like_cat"/>
</dbReference>
<dbReference type="Pfam" id="PF00704">
    <property type="entry name" value="Glyco_hydro_18"/>
    <property type="match status" value="1"/>
</dbReference>
<dbReference type="Proteomes" id="UP000189738">
    <property type="component" value="Chromosome"/>
</dbReference>
<dbReference type="InterPro" id="IPR029070">
    <property type="entry name" value="Chitinase_insertion_sf"/>
</dbReference>
<dbReference type="InterPro" id="IPR001223">
    <property type="entry name" value="Glyco_hydro18_cat"/>
</dbReference>
<dbReference type="PROSITE" id="PS51910">
    <property type="entry name" value="GH18_2"/>
    <property type="match status" value="1"/>
</dbReference>
<dbReference type="PROSITE" id="PS01095">
    <property type="entry name" value="GH18_1"/>
    <property type="match status" value="1"/>
</dbReference>
<dbReference type="InterPro" id="IPR017853">
    <property type="entry name" value="GH"/>
</dbReference>
<comment type="catalytic activity">
    <reaction evidence="1">
        <text>Random endo-hydrolysis of N-acetyl-beta-D-glucosaminide (1-&gt;4)-beta-linkages in chitin and chitodextrins.</text>
        <dbReference type="EC" id="3.2.1.14"/>
    </reaction>
</comment>
<evidence type="ECO:0000256" key="1">
    <source>
        <dbReference type="ARBA" id="ARBA00000822"/>
    </source>
</evidence>
<dbReference type="EC" id="3.2.1.14" evidence="2"/>
<dbReference type="EMBL" id="CP014339">
    <property type="protein sequence ID" value="AQX51150.1"/>
    <property type="molecule type" value="Genomic_DNA"/>
</dbReference>
<dbReference type="InterPro" id="IPR001579">
    <property type="entry name" value="Glyco_hydro_18_chit_AS"/>
</dbReference>
<evidence type="ECO:0000313" key="11">
    <source>
        <dbReference type="Proteomes" id="UP000189738"/>
    </source>
</evidence>
<gene>
    <name evidence="9" type="ORF">AYC66_10870</name>
    <name evidence="10" type="ORF">BAY09_11820</name>
</gene>
<reference evidence="9 11" key="1">
    <citation type="submission" date="2016-02" db="EMBL/GenBank/DDBJ databases">
        <authorList>
            <person name="Nicholson A.C."/>
            <person name="Humrighouse B.W."/>
            <person name="Loparev V."/>
            <person name="Emery B."/>
            <person name="Graziano J."/>
            <person name="McQuiston J.R."/>
        </authorList>
    </citation>
    <scope>NUCLEOTIDE SEQUENCE [LARGE SCALE GENOMIC DNA]</scope>
    <source>
        <strain evidence="9 11">E6809</strain>
    </source>
</reference>
<evidence type="ECO:0000256" key="5">
    <source>
        <dbReference type="ARBA" id="ARBA00023295"/>
    </source>
</evidence>
<organism evidence="10">
    <name type="scientific">Elizabethkingia anophelis</name>
    <dbReference type="NCBI Taxonomy" id="1117645"/>
    <lineage>
        <taxon>Bacteria</taxon>
        <taxon>Pseudomonadati</taxon>
        <taxon>Bacteroidota</taxon>
        <taxon>Flavobacteriia</taxon>
        <taxon>Flavobacteriales</taxon>
        <taxon>Weeksellaceae</taxon>
        <taxon>Elizabethkingia</taxon>
    </lineage>
</organism>
<evidence type="ECO:0000256" key="7">
    <source>
        <dbReference type="RuleBase" id="RU004453"/>
    </source>
</evidence>
<dbReference type="InterPro" id="IPR050314">
    <property type="entry name" value="Glycosyl_Hydrlase_18"/>
</dbReference>
<sequence length="364" mass="41993">MNNNFTISFRKIVFFLFLTFSFNITFGQQKQYKVVAYISSDSTSLMQYDLKKVTHLIYGFAHLDNEGKLSINKKKDTVMLRTFAELKKKHPKLKTMIALGGWTGCFTCSATFSDKNKRIEFAKSTKAFIDYFKLDGIDLDWEYPAIKGPPEHLYQDQDKPNFTDLVIQLRKQLGKTKLITFAAGGFGDFFEKSIEWQKVNPYLDFVNLMSYDLVHGYSTETGHQSALYSNRSQDESIDRAVNFFRKYKFPLSKVIVGVPFYTRYFQVEDTSDNGLFKAAKFVSGKDYKNNKDTMESDGFVAYWDSTASVPYWFNAEKKLFATGDNKKSIKIKTDYIKKQRLGGIMFWELASDAPKDGLLDAIQF</sequence>
<reference evidence="10" key="2">
    <citation type="submission" date="2016-06" db="EMBL/GenBank/DDBJ databases">
        <authorList>
            <person name="Nicholson A.C."/>
        </authorList>
    </citation>
    <scope>NUCLEOTIDE SEQUENCE [LARGE SCALE GENOMIC DNA]</scope>
    <source>
        <strain evidence="10">E6809</strain>
    </source>
</reference>
<evidence type="ECO:0000256" key="3">
    <source>
        <dbReference type="ARBA" id="ARBA00022801"/>
    </source>
</evidence>
<feature type="domain" description="GH18" evidence="8">
    <location>
        <begin position="32"/>
        <end position="364"/>
    </location>
</feature>
<proteinExistence type="inferred from homology"/>
<evidence type="ECO:0000313" key="10">
    <source>
        <dbReference type="EMBL" id="OPB51876.1"/>
    </source>
</evidence>
<evidence type="ECO:0000256" key="2">
    <source>
        <dbReference type="ARBA" id="ARBA00012729"/>
    </source>
</evidence>
<keyword evidence="3 6" id="KW-0378">Hydrolase</keyword>
<dbReference type="GO" id="GO:0006032">
    <property type="term" value="P:chitin catabolic process"/>
    <property type="evidence" value="ECO:0007669"/>
    <property type="project" value="UniProtKB-KW"/>
</dbReference>
<evidence type="ECO:0000256" key="6">
    <source>
        <dbReference type="RuleBase" id="RU000489"/>
    </source>
</evidence>